<keyword evidence="2" id="KW-0812">Transmembrane</keyword>
<evidence type="ECO:0008006" key="8">
    <source>
        <dbReference type="Google" id="ProtNLM"/>
    </source>
</evidence>
<dbReference type="Proteomes" id="UP000551758">
    <property type="component" value="Unassembled WGS sequence"/>
</dbReference>
<dbReference type="InterPro" id="IPR051036">
    <property type="entry name" value="SIGLEC"/>
</dbReference>
<dbReference type="GO" id="GO:0005886">
    <property type="term" value="C:plasma membrane"/>
    <property type="evidence" value="ECO:0007669"/>
    <property type="project" value="TreeGrafter"/>
</dbReference>
<gene>
    <name evidence="6" type="ORF">HPG69_014062</name>
</gene>
<accession>A0A7J7ENC6</accession>
<evidence type="ECO:0000313" key="6">
    <source>
        <dbReference type="EMBL" id="KAF5917131.1"/>
    </source>
</evidence>
<name>A0A7J7ENC6_DICBM</name>
<reference evidence="6 7" key="1">
    <citation type="journal article" date="2020" name="Mol. Biol. Evol.">
        <title>Interspecific Gene Flow and the Evolution of Specialization in Black and White Rhinoceros.</title>
        <authorList>
            <person name="Moodley Y."/>
            <person name="Westbury M.V."/>
            <person name="Russo I.M."/>
            <person name="Gopalakrishnan S."/>
            <person name="Rakotoarivelo A."/>
            <person name="Olsen R.A."/>
            <person name="Prost S."/>
            <person name="Tunstall T."/>
            <person name="Ryder O.A."/>
            <person name="Dalen L."/>
            <person name="Bruford M.W."/>
        </authorList>
    </citation>
    <scope>NUCLEOTIDE SEQUENCE [LARGE SCALE GENOMIC DNA]</scope>
    <source>
        <strain evidence="6">SBR-YM</strain>
        <tissue evidence="6">Skin</tissue>
    </source>
</reference>
<dbReference type="SUPFAM" id="SSF48726">
    <property type="entry name" value="Immunoglobulin"/>
    <property type="match status" value="2"/>
</dbReference>
<dbReference type="EMBL" id="JACDTQ010002604">
    <property type="protein sequence ID" value="KAF5917131.1"/>
    <property type="molecule type" value="Genomic_DNA"/>
</dbReference>
<comment type="subcellular location">
    <subcellularLocation>
        <location evidence="1">Membrane</location>
        <topology evidence="1">Single-pass membrane protein</topology>
    </subcellularLocation>
</comment>
<evidence type="ECO:0000256" key="5">
    <source>
        <dbReference type="SAM" id="MobiDB-lite"/>
    </source>
</evidence>
<evidence type="ECO:0000256" key="2">
    <source>
        <dbReference type="ARBA" id="ARBA00022692"/>
    </source>
</evidence>
<dbReference type="PANTHER" id="PTHR12035">
    <property type="entry name" value="SIALIC ACID BINDING IMMUNOGLOBULIN-LIKE LECTIN"/>
    <property type="match status" value="1"/>
</dbReference>
<feature type="compositionally biased region" description="Basic and acidic residues" evidence="5">
    <location>
        <begin position="64"/>
        <end position="74"/>
    </location>
</feature>
<proteinExistence type="predicted"/>
<dbReference type="Gene3D" id="2.60.40.10">
    <property type="entry name" value="Immunoglobulins"/>
    <property type="match status" value="2"/>
</dbReference>
<evidence type="ECO:0000256" key="3">
    <source>
        <dbReference type="ARBA" id="ARBA00022989"/>
    </source>
</evidence>
<evidence type="ECO:0000256" key="4">
    <source>
        <dbReference type="ARBA" id="ARBA00023136"/>
    </source>
</evidence>
<evidence type="ECO:0000313" key="7">
    <source>
        <dbReference type="Proteomes" id="UP000551758"/>
    </source>
</evidence>
<feature type="region of interest" description="Disordered" evidence="5">
    <location>
        <begin position="64"/>
        <end position="83"/>
    </location>
</feature>
<keyword evidence="3" id="KW-1133">Transmembrane helix</keyword>
<dbReference type="GO" id="GO:0033691">
    <property type="term" value="F:sialic acid binding"/>
    <property type="evidence" value="ECO:0007669"/>
    <property type="project" value="TreeGrafter"/>
</dbReference>
<feature type="region of interest" description="Disordered" evidence="5">
    <location>
        <begin position="220"/>
        <end position="242"/>
    </location>
</feature>
<evidence type="ECO:0000256" key="1">
    <source>
        <dbReference type="ARBA" id="ARBA00004167"/>
    </source>
</evidence>
<keyword evidence="4" id="KW-0472">Membrane</keyword>
<sequence>MSSEALVQAPVLEGNPQMESGHGVCSLSSHLLTQDRQSELFISMMLPLLLPLLWAGAPVVTNNPDRKVQEDTQGRSHLLGDPGTHSCSLDIGDARKRDKGKYFFQVERGKEKWTYVFNRLSVHVMGTLEAGHPKNLTCSVPWACEWATTPIFSWTSAALTSLDPRTHFFSVLTLTPWPQDHGTNVTCQVKFPAASVTMERTIQPNVTCAPENPEIGVCLGDGTEGPEPHATASTSLNGNSPKLTSSIQAMTETKHYAISS</sequence>
<dbReference type="InterPro" id="IPR036179">
    <property type="entry name" value="Ig-like_dom_sf"/>
</dbReference>
<feature type="compositionally biased region" description="Polar residues" evidence="5">
    <location>
        <begin position="231"/>
        <end position="242"/>
    </location>
</feature>
<keyword evidence="7" id="KW-1185">Reference proteome</keyword>
<dbReference type="AlphaFoldDB" id="A0A7J7ENC6"/>
<dbReference type="InterPro" id="IPR013783">
    <property type="entry name" value="Ig-like_fold"/>
</dbReference>
<organism evidence="6 7">
    <name type="scientific">Diceros bicornis minor</name>
    <name type="common">South-central black rhinoceros</name>
    <dbReference type="NCBI Taxonomy" id="77932"/>
    <lineage>
        <taxon>Eukaryota</taxon>
        <taxon>Metazoa</taxon>
        <taxon>Chordata</taxon>
        <taxon>Craniata</taxon>
        <taxon>Vertebrata</taxon>
        <taxon>Euteleostomi</taxon>
        <taxon>Mammalia</taxon>
        <taxon>Eutheria</taxon>
        <taxon>Laurasiatheria</taxon>
        <taxon>Perissodactyla</taxon>
        <taxon>Rhinocerotidae</taxon>
        <taxon>Diceros</taxon>
    </lineage>
</organism>
<dbReference type="GO" id="GO:0007155">
    <property type="term" value="P:cell adhesion"/>
    <property type="evidence" value="ECO:0007669"/>
    <property type="project" value="TreeGrafter"/>
</dbReference>
<comment type="caution">
    <text evidence="6">The sequence shown here is derived from an EMBL/GenBank/DDBJ whole genome shotgun (WGS) entry which is preliminary data.</text>
</comment>
<dbReference type="PANTHER" id="PTHR12035:SF132">
    <property type="entry name" value="MYELOID CELL SURFACE ANTIGEN CD33"/>
    <property type="match status" value="1"/>
</dbReference>
<protein>
    <recommendedName>
        <fullName evidence="8">Myeloid cell surface antigen CD33</fullName>
    </recommendedName>
</protein>